<dbReference type="Pfam" id="PF01990">
    <property type="entry name" value="ATP-synt_F"/>
    <property type="match status" value="1"/>
</dbReference>
<feature type="non-terminal residue" evidence="10">
    <location>
        <position position="1"/>
    </location>
</feature>
<reference evidence="10 11" key="1">
    <citation type="submission" date="2017-05" db="EMBL/GenBank/DDBJ databases">
        <title>Genome sequence for an aflatoxigenic pathogen of Argentinian peanut, Aspergillus arachidicola.</title>
        <authorList>
            <person name="Moore G."/>
            <person name="Beltz S.B."/>
            <person name="Mack B.M."/>
        </authorList>
    </citation>
    <scope>NUCLEOTIDE SEQUENCE [LARGE SCALE GENOMIC DNA]</scope>
    <source>
        <strain evidence="10 11">CBS 117610</strain>
    </source>
</reference>
<dbReference type="PANTHER" id="PTHR13861">
    <property type="entry name" value="VACUOLAR ATP SYNTHASE SUBUNIT F"/>
    <property type="match status" value="1"/>
</dbReference>
<dbReference type="AlphaFoldDB" id="A0A2G7G5D4"/>
<protein>
    <recommendedName>
        <fullName evidence="2">V-type proton ATPase subunit F</fullName>
    </recommendedName>
    <alternativeName>
        <fullName evidence="8">Vacuolar proton pump subunit F</fullName>
    </alternativeName>
</protein>
<evidence type="ECO:0000256" key="1">
    <source>
        <dbReference type="ARBA" id="ARBA00010148"/>
    </source>
</evidence>
<evidence type="ECO:0000256" key="7">
    <source>
        <dbReference type="ARBA" id="ARBA00029477"/>
    </source>
</evidence>
<evidence type="ECO:0000256" key="8">
    <source>
        <dbReference type="ARBA" id="ARBA00030311"/>
    </source>
</evidence>
<comment type="subcellular location">
    <subcellularLocation>
        <location evidence="6">Vacuole membrane</location>
        <topology evidence="6">Peripheral membrane protein</topology>
        <orientation evidence="6">Cytoplasmic side</orientation>
    </subcellularLocation>
</comment>
<dbReference type="GO" id="GO:0033180">
    <property type="term" value="C:proton-transporting V-type ATPase, V1 domain"/>
    <property type="evidence" value="ECO:0007669"/>
    <property type="project" value="InterPro"/>
</dbReference>
<comment type="function">
    <text evidence="9">Subunit of the V1 complex of vacuolar(H+)-ATPase (V-ATPase), a multisubunit enzyme composed of a peripheral complex (V1) that hydrolyzes ATP and a membrane integral complex (V0) that translocates protons. V-ATPase is responsible for acidifying and maintaining the pH of intracellular compartments.</text>
</comment>
<dbReference type="GO" id="GO:0000329">
    <property type="term" value="C:fungal-type vacuole membrane"/>
    <property type="evidence" value="ECO:0007669"/>
    <property type="project" value="TreeGrafter"/>
</dbReference>
<dbReference type="InterPro" id="IPR008218">
    <property type="entry name" value="ATPase_V1-cplx_f_g_su"/>
</dbReference>
<dbReference type="GO" id="GO:0046961">
    <property type="term" value="F:proton-transporting ATPase activity, rotational mechanism"/>
    <property type="evidence" value="ECO:0007669"/>
    <property type="project" value="InterPro"/>
</dbReference>
<dbReference type="Proteomes" id="UP000231358">
    <property type="component" value="Unassembled WGS sequence"/>
</dbReference>
<gene>
    <name evidence="10" type="ORF">AARAC_004512</name>
</gene>
<organism evidence="10 11">
    <name type="scientific">Aspergillus arachidicola</name>
    <dbReference type="NCBI Taxonomy" id="656916"/>
    <lineage>
        <taxon>Eukaryota</taxon>
        <taxon>Fungi</taxon>
        <taxon>Dikarya</taxon>
        <taxon>Ascomycota</taxon>
        <taxon>Pezizomycotina</taxon>
        <taxon>Eurotiomycetes</taxon>
        <taxon>Eurotiomycetidae</taxon>
        <taxon>Eurotiales</taxon>
        <taxon>Aspergillaceae</taxon>
        <taxon>Aspergillus</taxon>
        <taxon>Aspergillus subgen. Circumdati</taxon>
    </lineage>
</organism>
<evidence type="ECO:0000256" key="4">
    <source>
        <dbReference type="ARBA" id="ARBA00022781"/>
    </source>
</evidence>
<accession>A0A2G7G5D4</accession>
<evidence type="ECO:0000256" key="5">
    <source>
        <dbReference type="ARBA" id="ARBA00023065"/>
    </source>
</evidence>
<keyword evidence="4" id="KW-0375">Hydrogen ion transport</keyword>
<dbReference type="SUPFAM" id="SSF159468">
    <property type="entry name" value="AtpF-like"/>
    <property type="match status" value="1"/>
</dbReference>
<comment type="caution">
    <text evidence="10">The sequence shown here is derived from an EMBL/GenBank/DDBJ whole genome shotgun (WGS) entry which is preliminary data.</text>
</comment>
<proteinExistence type="inferred from homology"/>
<evidence type="ECO:0000313" key="11">
    <source>
        <dbReference type="Proteomes" id="UP000231358"/>
    </source>
</evidence>
<name>A0A2G7G5D4_9EURO</name>
<keyword evidence="5" id="KW-0406">Ion transport</keyword>
<evidence type="ECO:0000256" key="3">
    <source>
        <dbReference type="ARBA" id="ARBA00022448"/>
    </source>
</evidence>
<dbReference type="EMBL" id="NEXV01000121">
    <property type="protein sequence ID" value="PIG88022.1"/>
    <property type="molecule type" value="Genomic_DNA"/>
</dbReference>
<dbReference type="PANTHER" id="PTHR13861:SF2">
    <property type="entry name" value="V-TYPE PROTON ATPASE SUBUNIT F"/>
    <property type="match status" value="1"/>
</dbReference>
<comment type="subunit">
    <text evidence="7">V-ATPase is a heteromultimeric enzyme composed of a peripheral catalytic V1 complex (components A to H) attached to an integral membrane V0 proton pore complex (components: a, c, c', c'', d, e, f and VOA1).</text>
</comment>
<dbReference type="STRING" id="656916.A0A2G7G5D4"/>
<keyword evidence="11" id="KW-1185">Reference proteome</keyword>
<evidence type="ECO:0000256" key="9">
    <source>
        <dbReference type="ARBA" id="ARBA00046254"/>
    </source>
</evidence>
<evidence type="ECO:0000256" key="6">
    <source>
        <dbReference type="ARBA" id="ARBA00029427"/>
    </source>
</evidence>
<comment type="similarity">
    <text evidence="1">Belongs to the V-ATPase F subunit family.</text>
</comment>
<dbReference type="NCBIfam" id="TIGR01101">
    <property type="entry name" value="V_ATP_synt_F"/>
    <property type="match status" value="1"/>
</dbReference>
<sequence>LRKRAYNGDYISSVGATYDDCPIKLREVETPRGQCHPCLIPLAFELFPSLTAHIYHNGGPSQSTHSTSLLIYTSPTADTPQDRQFLAVIGDEDSVTGLLLAGVGVSGFKSAIAADLSDGELIGFSKHVTDPPDSQRNFLVVDSKTETSTIEKTFQNFTQERKDIAIVLINQHSVAVLTREQVAERIRHSVDSFADPFPAVLEIPSKDHPYDPEKDSVLKRVRRLFGE</sequence>
<dbReference type="InterPro" id="IPR036906">
    <property type="entry name" value="ATPase_V1_fsu_sf"/>
</dbReference>
<dbReference type="Gene3D" id="3.40.50.10580">
    <property type="entry name" value="ATPase, V1 complex, subunit F"/>
    <property type="match status" value="1"/>
</dbReference>
<keyword evidence="3" id="KW-0813">Transport</keyword>
<dbReference type="InterPro" id="IPR005772">
    <property type="entry name" value="ATPase_V1-cplx_fsu_euk"/>
</dbReference>
<evidence type="ECO:0000256" key="2">
    <source>
        <dbReference type="ARBA" id="ARBA00013430"/>
    </source>
</evidence>
<evidence type="ECO:0000313" key="10">
    <source>
        <dbReference type="EMBL" id="PIG88022.1"/>
    </source>
</evidence>